<evidence type="ECO:0000313" key="1">
    <source>
        <dbReference type="EMBL" id="KAK9086044.1"/>
    </source>
</evidence>
<dbReference type="PANTHER" id="PTHR31170:SF17">
    <property type="match status" value="1"/>
</dbReference>
<keyword evidence="2" id="KW-1185">Reference proteome</keyword>
<dbReference type="PANTHER" id="PTHR31170">
    <property type="entry name" value="BNAC04G53230D PROTEIN"/>
    <property type="match status" value="1"/>
</dbReference>
<reference evidence="1 2" key="1">
    <citation type="submission" date="2024-01" db="EMBL/GenBank/DDBJ databases">
        <title>Genome assemblies of Stephania.</title>
        <authorList>
            <person name="Yang L."/>
        </authorList>
    </citation>
    <scope>NUCLEOTIDE SEQUENCE [LARGE SCALE GENOMIC DNA]</scope>
    <source>
        <strain evidence="1">QJT</strain>
        <tissue evidence="1">Leaf</tissue>
    </source>
</reference>
<proteinExistence type="predicted"/>
<name>A0AAP0E3S1_9MAGN</name>
<comment type="caution">
    <text evidence="1">The sequence shown here is derived from an EMBL/GenBank/DDBJ whole genome shotgun (WGS) entry which is preliminary data.</text>
</comment>
<dbReference type="Pfam" id="PF03140">
    <property type="entry name" value="DUF247"/>
    <property type="match status" value="1"/>
</dbReference>
<evidence type="ECO:0000313" key="2">
    <source>
        <dbReference type="Proteomes" id="UP001417504"/>
    </source>
</evidence>
<dbReference type="Proteomes" id="UP001417504">
    <property type="component" value="Unassembled WGS sequence"/>
</dbReference>
<organism evidence="1 2">
    <name type="scientific">Stephania japonica</name>
    <dbReference type="NCBI Taxonomy" id="461633"/>
    <lineage>
        <taxon>Eukaryota</taxon>
        <taxon>Viridiplantae</taxon>
        <taxon>Streptophyta</taxon>
        <taxon>Embryophyta</taxon>
        <taxon>Tracheophyta</taxon>
        <taxon>Spermatophyta</taxon>
        <taxon>Magnoliopsida</taxon>
        <taxon>Ranunculales</taxon>
        <taxon>Menispermaceae</taxon>
        <taxon>Menispermoideae</taxon>
        <taxon>Cissampelideae</taxon>
        <taxon>Stephania</taxon>
    </lineage>
</organism>
<sequence length="149" mass="17225">MTSILLENRFHSLYLVDLFDMIETPKGDLHLEEYVRYFFRDVLRQLGYKTPIATLELTLTICLDFRTHGLFPILPNGKPHRTLEQCDGRYAPPVSSYVILLDSLIASPKDVRLLRREAIIDSFFGDDEELVSIIKQLSKGLVVSRFFFA</sequence>
<dbReference type="EMBL" id="JBBNAE010000011">
    <property type="protein sequence ID" value="KAK9086044.1"/>
    <property type="molecule type" value="Genomic_DNA"/>
</dbReference>
<accession>A0AAP0E3S1</accession>
<dbReference type="InterPro" id="IPR004158">
    <property type="entry name" value="DUF247_pln"/>
</dbReference>
<protein>
    <submittedName>
        <fullName evidence="1">Uncharacterized protein</fullName>
    </submittedName>
</protein>
<gene>
    <name evidence="1" type="ORF">Sjap_026455</name>
</gene>
<dbReference type="AlphaFoldDB" id="A0AAP0E3S1"/>